<keyword evidence="3" id="KW-1185">Reference proteome</keyword>
<feature type="compositionally biased region" description="Basic and acidic residues" evidence="1">
    <location>
        <begin position="40"/>
        <end position="58"/>
    </location>
</feature>
<reference evidence="2" key="1">
    <citation type="submission" date="2022-11" db="EMBL/GenBank/DDBJ databases">
        <title>Chromosomal genome sequence assembly and mating type (MAT) locus characterization of the leprose asexual lichenized fungus Lepraria neglecta (Nyl.) Erichsen.</title>
        <authorList>
            <person name="Allen J.L."/>
            <person name="Pfeffer B."/>
        </authorList>
    </citation>
    <scope>NUCLEOTIDE SEQUENCE</scope>
    <source>
        <strain evidence="2">Allen 5258</strain>
    </source>
</reference>
<name>A0AAD9ZB42_9LECA</name>
<dbReference type="AlphaFoldDB" id="A0AAD9ZB42"/>
<proteinExistence type="predicted"/>
<organism evidence="2 3">
    <name type="scientific">Lepraria neglecta</name>
    <dbReference type="NCBI Taxonomy" id="209136"/>
    <lineage>
        <taxon>Eukaryota</taxon>
        <taxon>Fungi</taxon>
        <taxon>Dikarya</taxon>
        <taxon>Ascomycota</taxon>
        <taxon>Pezizomycotina</taxon>
        <taxon>Lecanoromycetes</taxon>
        <taxon>OSLEUM clade</taxon>
        <taxon>Lecanoromycetidae</taxon>
        <taxon>Lecanorales</taxon>
        <taxon>Lecanorineae</taxon>
        <taxon>Stereocaulaceae</taxon>
        <taxon>Lepraria</taxon>
    </lineage>
</organism>
<protein>
    <submittedName>
        <fullName evidence="2">Uncharacterized protein</fullName>
    </submittedName>
</protein>
<gene>
    <name evidence="2" type="ORF">OEA41_001662</name>
</gene>
<evidence type="ECO:0000313" key="3">
    <source>
        <dbReference type="Proteomes" id="UP001276659"/>
    </source>
</evidence>
<feature type="region of interest" description="Disordered" evidence="1">
    <location>
        <begin position="1"/>
        <end position="76"/>
    </location>
</feature>
<dbReference type="Proteomes" id="UP001276659">
    <property type="component" value="Unassembled WGS sequence"/>
</dbReference>
<accession>A0AAD9ZB42</accession>
<evidence type="ECO:0000313" key="2">
    <source>
        <dbReference type="EMBL" id="KAK3174416.1"/>
    </source>
</evidence>
<dbReference type="EMBL" id="JASNWA010000006">
    <property type="protein sequence ID" value="KAK3174416.1"/>
    <property type="molecule type" value="Genomic_DNA"/>
</dbReference>
<sequence>MKAALGEATETALKLKRKGGKNISGPLPKRQKMKTPLKKLVAEIKGKGEKTTPRKDATQEPTQEPLPPPKNTTPAK</sequence>
<comment type="caution">
    <text evidence="2">The sequence shown here is derived from an EMBL/GenBank/DDBJ whole genome shotgun (WGS) entry which is preliminary data.</text>
</comment>
<evidence type="ECO:0000256" key="1">
    <source>
        <dbReference type="SAM" id="MobiDB-lite"/>
    </source>
</evidence>
<feature type="compositionally biased region" description="Pro residues" evidence="1">
    <location>
        <begin position="64"/>
        <end position="76"/>
    </location>
</feature>